<evidence type="ECO:0000313" key="1">
    <source>
        <dbReference type="EMBL" id="MEI4551146.1"/>
    </source>
</evidence>
<dbReference type="InterPro" id="IPR036514">
    <property type="entry name" value="SGNH_hydro_sf"/>
</dbReference>
<protein>
    <recommendedName>
        <fullName evidence="3">SGNH/GDSL hydrolase family protein</fullName>
    </recommendedName>
</protein>
<evidence type="ECO:0008006" key="3">
    <source>
        <dbReference type="Google" id="ProtNLM"/>
    </source>
</evidence>
<accession>A0ABU8EVZ7</accession>
<proteinExistence type="predicted"/>
<dbReference type="Proteomes" id="UP001382455">
    <property type="component" value="Unassembled WGS sequence"/>
</dbReference>
<name>A0ABU8EVZ7_9GAMM</name>
<reference evidence="1 2" key="1">
    <citation type="submission" date="2023-12" db="EMBL/GenBank/DDBJ databases">
        <title>Friends and Foes: Symbiotic and Algicidal bacterial influence on Karenia brevis blooms.</title>
        <authorList>
            <person name="Fei C."/>
            <person name="Mohamed A.R."/>
            <person name="Booker A."/>
            <person name="Arshad M."/>
            <person name="Klass S."/>
            <person name="Ahn S."/>
            <person name="Gilbert P.M."/>
            <person name="Heil C.A."/>
            <person name="Martinez J.M."/>
            <person name="Amin S.A."/>
        </authorList>
    </citation>
    <scope>NUCLEOTIDE SEQUENCE [LARGE SCALE GENOMIC DNA]</scope>
    <source>
        <strain evidence="1 2">CE15</strain>
    </source>
</reference>
<organism evidence="1 2">
    <name type="scientific">Pseudoalteromonas spongiae</name>
    <dbReference type="NCBI Taxonomy" id="298657"/>
    <lineage>
        <taxon>Bacteria</taxon>
        <taxon>Pseudomonadati</taxon>
        <taxon>Pseudomonadota</taxon>
        <taxon>Gammaproteobacteria</taxon>
        <taxon>Alteromonadales</taxon>
        <taxon>Pseudoalteromonadaceae</taxon>
        <taxon>Pseudoalteromonas</taxon>
    </lineage>
</organism>
<gene>
    <name evidence="1" type="ORF">WAE96_15845</name>
</gene>
<dbReference type="EMBL" id="JBAWKS010000002">
    <property type="protein sequence ID" value="MEI4551146.1"/>
    <property type="molecule type" value="Genomic_DNA"/>
</dbReference>
<dbReference type="PROSITE" id="PS51257">
    <property type="entry name" value="PROKAR_LIPOPROTEIN"/>
    <property type="match status" value="1"/>
</dbReference>
<comment type="caution">
    <text evidence="1">The sequence shown here is derived from an EMBL/GenBank/DDBJ whole genome shotgun (WGS) entry which is preliminary data.</text>
</comment>
<dbReference type="Gene3D" id="3.40.50.1110">
    <property type="entry name" value="SGNH hydrolase"/>
    <property type="match status" value="1"/>
</dbReference>
<dbReference type="RefSeq" id="WP_336436173.1">
    <property type="nucleotide sequence ID" value="NZ_JBAWKS010000002.1"/>
</dbReference>
<evidence type="ECO:0000313" key="2">
    <source>
        <dbReference type="Proteomes" id="UP001382455"/>
    </source>
</evidence>
<sequence>MRALFGLMFSCALVACSDSPKPLNDISKTIDDINWQLKPKYNGEVPNNQSVNSYRVAITGNSHVAGLGVEINKVITQLTPQKQTVSETIGSGFLDDSIRSSSATQALENGNWTHLILQGQKYSQSHKTTYSTTAAEKWIANAKELNVMPILFPEHPQRGDTTEAQYVYGLHSNIVAKQASCLAPVGLVWDSVLQLMPNLRLHASDGNHAAPLGKYLTALVFAEVITGQRVDSVILTPVNGVRADEQLLMAQVVSEVIYQLPPCPFSESSKN</sequence>
<keyword evidence="2" id="KW-1185">Reference proteome</keyword>